<evidence type="ECO:0000256" key="4">
    <source>
        <dbReference type="ARBA" id="ARBA00023163"/>
    </source>
</evidence>
<accession>T2DMK7</accession>
<comment type="function">
    <text evidence="6">Component of the Mediator complex, a coactivator involved in the regulated transcription of nearly all RNA polymerase II-dependent genes. Mediator functions as a bridge to convey information from gene-specific regulatory proteins to the basal RNA polymerase II transcription machinery. Mediator is recruited to promoters by direct interactions with regulatory proteins and serves as a scaffold for the assembly of a functional preinitiation complex with RNA polymerase II and the general transcription factors.</text>
</comment>
<comment type="similarity">
    <text evidence="2 6">Belongs to the Mediator complex subunit 10 family.</text>
</comment>
<dbReference type="EMBL" id="KF033185">
    <property type="protein sequence ID" value="AGV54175.1"/>
    <property type="molecule type" value="mRNA"/>
</dbReference>
<proteinExistence type="evidence at transcript level"/>
<evidence type="ECO:0000256" key="2">
    <source>
        <dbReference type="ARBA" id="ARBA00005389"/>
    </source>
</evidence>
<dbReference type="Pfam" id="PF09748">
    <property type="entry name" value="Med10"/>
    <property type="match status" value="1"/>
</dbReference>
<reference evidence="7" key="1">
    <citation type="submission" date="2013-04" db="EMBL/GenBank/DDBJ databases">
        <title>Phaseolus vulgaris (BAT93) Pods Tissue cDNA Library Construction and Random Isolation of cDNA Clones for Gene Discovery.</title>
        <authorList>
            <person name="Amelia K."/>
            <person name="Bhore S.J."/>
            <person name="Shah F.H."/>
        </authorList>
    </citation>
    <scope>NUCLEOTIDE SEQUENCE</scope>
    <source>
        <tissue evidence="7">Pod</tissue>
    </source>
</reference>
<evidence type="ECO:0000313" key="7">
    <source>
        <dbReference type="EMBL" id="AGV54175.1"/>
    </source>
</evidence>
<dbReference type="PANTHER" id="PTHR13345">
    <property type="entry name" value="MEDIATOR OF RNA POLYMERASE II TRANSCRIPTION SUBUNIT 10"/>
    <property type="match status" value="1"/>
</dbReference>
<keyword evidence="4 6" id="KW-0804">Transcription</keyword>
<dbReference type="AlphaFoldDB" id="T2DMK7"/>
<sequence length="209" mass="23013">MYKAQFWGGKWWGVGGIGTLICQTSDITASTAGADDSMRKLNQVSNSIQKTLGLIHQFYLPVFTFNAAFQMPRIQRINGLVVELDNMVKLAEKSRFPVPREVVNLIDDGKNPDEFSKDVIKRCFAKNQITQGKTGALNISGKHFLEELGQKFLDGENILERGLLQGLASVSDRKGPFSSGQMVCQGGGEGEGCFYYYCITVIGLALFCP</sequence>
<comment type="subcellular location">
    <subcellularLocation>
        <location evidence="1 6">Nucleus</location>
    </subcellularLocation>
</comment>
<keyword evidence="5 6" id="KW-0539">Nucleus</keyword>
<dbReference type="GO" id="GO:0016592">
    <property type="term" value="C:mediator complex"/>
    <property type="evidence" value="ECO:0007669"/>
    <property type="project" value="InterPro"/>
</dbReference>
<evidence type="ECO:0000256" key="6">
    <source>
        <dbReference type="RuleBase" id="RU364146"/>
    </source>
</evidence>
<dbReference type="PANTHER" id="PTHR13345:SF14">
    <property type="entry name" value="MEDIATOR OF RNA POLYMERASE II TRANSCRIPTION SUBUNIT 10A-RELATED"/>
    <property type="match status" value="1"/>
</dbReference>
<dbReference type="InterPro" id="IPR019145">
    <property type="entry name" value="Mediator_Med10"/>
</dbReference>
<keyword evidence="3 6" id="KW-0805">Transcription regulation</keyword>
<protein>
    <recommendedName>
        <fullName evidence="6">Mediator of RNA polymerase II transcription subunit 10</fullName>
    </recommendedName>
    <alternativeName>
        <fullName evidence="6">Mediator complex subunit 10</fullName>
    </alternativeName>
</protein>
<organism evidence="7">
    <name type="scientific">Phaseolus vulgaris</name>
    <name type="common">Kidney bean</name>
    <name type="synonym">French bean</name>
    <dbReference type="NCBI Taxonomy" id="3885"/>
    <lineage>
        <taxon>Eukaryota</taxon>
        <taxon>Viridiplantae</taxon>
        <taxon>Streptophyta</taxon>
        <taxon>Embryophyta</taxon>
        <taxon>Tracheophyta</taxon>
        <taxon>Spermatophyta</taxon>
        <taxon>Magnoliopsida</taxon>
        <taxon>eudicotyledons</taxon>
        <taxon>Gunneridae</taxon>
        <taxon>Pentapetalae</taxon>
        <taxon>rosids</taxon>
        <taxon>fabids</taxon>
        <taxon>Fabales</taxon>
        <taxon>Fabaceae</taxon>
        <taxon>Papilionoideae</taxon>
        <taxon>50 kb inversion clade</taxon>
        <taxon>NPAAA clade</taxon>
        <taxon>indigoferoid/millettioid clade</taxon>
        <taxon>Phaseoleae</taxon>
        <taxon>Phaseolus</taxon>
    </lineage>
</organism>
<evidence type="ECO:0000256" key="3">
    <source>
        <dbReference type="ARBA" id="ARBA00023015"/>
    </source>
</evidence>
<dbReference type="GO" id="GO:0003712">
    <property type="term" value="F:transcription coregulator activity"/>
    <property type="evidence" value="ECO:0007669"/>
    <property type="project" value="InterPro"/>
</dbReference>
<dbReference type="GO" id="GO:0045944">
    <property type="term" value="P:positive regulation of transcription by RNA polymerase II"/>
    <property type="evidence" value="ECO:0007669"/>
    <property type="project" value="TreeGrafter"/>
</dbReference>
<comment type="subunit">
    <text evidence="6">Component of the Mediator complex.</text>
</comment>
<gene>
    <name evidence="6" type="primary">MED10</name>
</gene>
<evidence type="ECO:0000256" key="5">
    <source>
        <dbReference type="ARBA" id="ARBA00023242"/>
    </source>
</evidence>
<name>T2DMK7_PHAVU</name>
<evidence type="ECO:0000256" key="1">
    <source>
        <dbReference type="ARBA" id="ARBA00004123"/>
    </source>
</evidence>
<keyword evidence="6" id="KW-0010">Activator</keyword>